<dbReference type="Gene3D" id="3.40.50.720">
    <property type="entry name" value="NAD(P)-binding Rossmann-like Domain"/>
    <property type="match status" value="2"/>
</dbReference>
<evidence type="ECO:0000256" key="4">
    <source>
        <dbReference type="RuleBase" id="RU003719"/>
    </source>
</evidence>
<dbReference type="GO" id="GO:0008720">
    <property type="term" value="F:D-lactate dehydrogenase (NAD+) activity"/>
    <property type="evidence" value="ECO:0007669"/>
    <property type="project" value="TreeGrafter"/>
</dbReference>
<dbReference type="InterPro" id="IPR006140">
    <property type="entry name" value="D-isomer_DH_NAD-bd"/>
</dbReference>
<evidence type="ECO:0000313" key="8">
    <source>
        <dbReference type="Proteomes" id="UP000190286"/>
    </source>
</evidence>
<dbReference type="STRING" id="745368.SAMN02745178_02079"/>
<comment type="similarity">
    <text evidence="1 4">Belongs to the D-isomer specific 2-hydroxyacid dehydrogenase family.</text>
</comment>
<keyword evidence="3" id="KW-0520">NAD</keyword>
<evidence type="ECO:0000259" key="5">
    <source>
        <dbReference type="Pfam" id="PF00389"/>
    </source>
</evidence>
<dbReference type="InterPro" id="IPR058205">
    <property type="entry name" value="D-LDH-like"/>
</dbReference>
<feature type="domain" description="D-isomer specific 2-hydroxyacid dehydrogenase NAD-binding" evidence="6">
    <location>
        <begin position="109"/>
        <end position="295"/>
    </location>
</feature>
<dbReference type="Proteomes" id="UP000190286">
    <property type="component" value="Unassembled WGS sequence"/>
</dbReference>
<dbReference type="GO" id="GO:0051287">
    <property type="term" value="F:NAD binding"/>
    <property type="evidence" value="ECO:0007669"/>
    <property type="project" value="InterPro"/>
</dbReference>
<dbReference type="RefSeq" id="WP_078784950.1">
    <property type="nucleotide sequence ID" value="NZ_DBGEGQ010000056.1"/>
</dbReference>
<evidence type="ECO:0000256" key="2">
    <source>
        <dbReference type="ARBA" id="ARBA00023002"/>
    </source>
</evidence>
<feature type="domain" description="D-isomer specific 2-hydroxyacid dehydrogenase catalytic" evidence="5">
    <location>
        <begin position="27"/>
        <end position="326"/>
    </location>
</feature>
<proteinExistence type="inferred from homology"/>
<dbReference type="PROSITE" id="PS00671">
    <property type="entry name" value="D_2_HYDROXYACID_DH_3"/>
    <property type="match status" value="1"/>
</dbReference>
<dbReference type="SUPFAM" id="SSF52283">
    <property type="entry name" value="Formate/glycerate dehydrogenase catalytic domain-like"/>
    <property type="match status" value="1"/>
</dbReference>
<dbReference type="PANTHER" id="PTHR43026:SF1">
    <property type="entry name" value="2-HYDROXYACID DEHYDROGENASE HOMOLOG 1-RELATED"/>
    <property type="match status" value="1"/>
</dbReference>
<dbReference type="AlphaFoldDB" id="A0A1T4XMY4"/>
<dbReference type="InterPro" id="IPR029752">
    <property type="entry name" value="D-isomer_DH_CS1"/>
</dbReference>
<dbReference type="InterPro" id="IPR006139">
    <property type="entry name" value="D-isomer_2_OHA_DH_cat_dom"/>
</dbReference>
<dbReference type="Pfam" id="PF00389">
    <property type="entry name" value="2-Hacid_dh"/>
    <property type="match status" value="1"/>
</dbReference>
<dbReference type="InterPro" id="IPR029753">
    <property type="entry name" value="D-isomer_DH_CS"/>
</dbReference>
<dbReference type="EMBL" id="FUYF01000012">
    <property type="protein sequence ID" value="SKA90906.1"/>
    <property type="molecule type" value="Genomic_DNA"/>
</dbReference>
<dbReference type="Pfam" id="PF02826">
    <property type="entry name" value="2-Hacid_dh_C"/>
    <property type="match status" value="1"/>
</dbReference>
<dbReference type="InterPro" id="IPR036291">
    <property type="entry name" value="NAD(P)-bd_dom_sf"/>
</dbReference>
<dbReference type="SUPFAM" id="SSF51735">
    <property type="entry name" value="NAD(P)-binding Rossmann-fold domains"/>
    <property type="match status" value="1"/>
</dbReference>
<evidence type="ECO:0000313" key="7">
    <source>
        <dbReference type="EMBL" id="SKA90906.1"/>
    </source>
</evidence>
<dbReference type="OrthoDB" id="9805416at2"/>
<organism evidence="7 8">
    <name type="scientific">Gemmiger formicilis</name>
    <dbReference type="NCBI Taxonomy" id="745368"/>
    <lineage>
        <taxon>Bacteria</taxon>
        <taxon>Bacillati</taxon>
        <taxon>Bacillota</taxon>
        <taxon>Clostridia</taxon>
        <taxon>Eubacteriales</taxon>
        <taxon>Gemmiger</taxon>
    </lineage>
</organism>
<evidence type="ECO:0000256" key="1">
    <source>
        <dbReference type="ARBA" id="ARBA00005854"/>
    </source>
</evidence>
<protein>
    <submittedName>
        <fullName evidence="7">D-lactate dehydrogenase</fullName>
    </submittedName>
</protein>
<dbReference type="CDD" id="cd12185">
    <property type="entry name" value="HGDH_LDH_like"/>
    <property type="match status" value="1"/>
</dbReference>
<gene>
    <name evidence="7" type="ORF">SAMN02745178_02079</name>
</gene>
<keyword evidence="8" id="KW-1185">Reference proteome</keyword>
<dbReference type="GeneID" id="93338530"/>
<keyword evidence="2 4" id="KW-0560">Oxidoreductase</keyword>
<evidence type="ECO:0000256" key="3">
    <source>
        <dbReference type="ARBA" id="ARBA00023027"/>
    </source>
</evidence>
<dbReference type="PANTHER" id="PTHR43026">
    <property type="entry name" value="2-HYDROXYACID DEHYDROGENASE HOMOLOG 1-RELATED"/>
    <property type="match status" value="1"/>
</dbReference>
<evidence type="ECO:0000259" key="6">
    <source>
        <dbReference type="Pfam" id="PF02826"/>
    </source>
</evidence>
<name>A0A1T4XMY4_9FIRM</name>
<reference evidence="7 8" key="1">
    <citation type="submission" date="2017-02" db="EMBL/GenBank/DDBJ databases">
        <authorList>
            <person name="Peterson S.W."/>
        </authorList>
    </citation>
    <scope>NUCLEOTIDE SEQUENCE [LARGE SCALE GENOMIC DNA]</scope>
    <source>
        <strain evidence="7 8">ATCC 27749</strain>
    </source>
</reference>
<dbReference type="PROSITE" id="PS00065">
    <property type="entry name" value="D_2_HYDROXYACID_DH_1"/>
    <property type="match status" value="1"/>
</dbReference>
<accession>A0A1T4XMY4</accession>
<sequence length="328" mass="36388">MKIMFYALRPFDEQQYCEPYKARYGIDYTGTPDVPRPDNLHLAEGCDAVSTNPCEIRPEYLQTWAEMGVKYLPCRSIGYDHIPLDTAKKLGLRISHSHYPPDGVANYTIMLMLMCTRRMNEIMLRANVQDYSLPGKMGRDISGCTVGVIGTGKIGQTVIRHLSGFGCKILAYDLYPNDAVRQYADYVTLDELYAQSDIITLHTNATAENHHLINAGALAKMKDGVLLVNTARGTLIDPDTLIAGLESGKIGGAGLDVIEDETGIYYYNRMGQAIPNRELNLLRSYPNVIVSPHTAFYTDVNVASMVQSPFEALDAYAHGQPYAGEVQM</sequence>